<name>D1AYQ5_STRM9</name>
<dbReference type="eggNOG" id="COG3863">
    <property type="taxonomic scope" value="Bacteria"/>
</dbReference>
<keyword evidence="2" id="KW-1185">Reference proteome</keyword>
<dbReference type="EMBL" id="CP001779">
    <property type="protein sequence ID" value="ACZ01431.1"/>
    <property type="molecule type" value="Genomic_DNA"/>
</dbReference>
<evidence type="ECO:0008006" key="3">
    <source>
        <dbReference type="Google" id="ProtNLM"/>
    </source>
</evidence>
<proteinExistence type="predicted"/>
<dbReference type="InterPro" id="IPR038765">
    <property type="entry name" value="Papain-like_cys_pep_sf"/>
</dbReference>
<dbReference type="GeneID" id="29673410"/>
<reference evidence="1 2" key="1">
    <citation type="journal article" date="2009" name="Stand. Genomic Sci.">
        <title>Complete genome sequence of Streptobacillus moniliformis type strain (9901T).</title>
        <authorList>
            <person name="Nolan M."/>
            <person name="Gronow S."/>
            <person name="Lapidus A."/>
            <person name="Ivanova N."/>
            <person name="Copeland A."/>
            <person name="Lucas S."/>
            <person name="Del Rio T.G."/>
            <person name="Chen F."/>
            <person name="Tice H."/>
            <person name="Pitluck S."/>
            <person name="Cheng J.F."/>
            <person name="Sims D."/>
            <person name="Meincke L."/>
            <person name="Bruce D."/>
            <person name="Goodwin L."/>
            <person name="Brettin T."/>
            <person name="Han C."/>
            <person name="Detter J.C."/>
            <person name="Ovchinikova G."/>
            <person name="Pati A."/>
            <person name="Mavromatis K."/>
            <person name="Mikhailova N."/>
            <person name="Chen A."/>
            <person name="Palaniappan K."/>
            <person name="Land M."/>
            <person name="Hauser L."/>
            <person name="Chang Y.J."/>
            <person name="Jeffries C.D."/>
            <person name="Rohde M."/>
            <person name="Sproer C."/>
            <person name="Goker M."/>
            <person name="Bristow J."/>
            <person name="Eisen J.A."/>
            <person name="Markowitz V."/>
            <person name="Hugenholtz P."/>
            <person name="Kyrpides N.C."/>
            <person name="Klenk H.P."/>
            <person name="Chain P."/>
        </authorList>
    </citation>
    <scope>NUCLEOTIDE SEQUENCE [LARGE SCALE GENOMIC DNA]</scope>
    <source>
        <strain evidence="2">ATCC 14647 / DSM 12112 / NCTC 10651 / 9901</strain>
    </source>
</reference>
<dbReference type="HOGENOM" id="CLU_1376669_0_0_0"/>
<evidence type="ECO:0000313" key="2">
    <source>
        <dbReference type="Proteomes" id="UP000002072"/>
    </source>
</evidence>
<dbReference type="SUPFAM" id="SSF54001">
    <property type="entry name" value="Cysteine proteinases"/>
    <property type="match status" value="1"/>
</dbReference>
<sequence length="186" mass="22329">MKKILLMVTMFFSFNVYSYNFDNYHWYTFKHVSKNIPKLKPFDIIVLSKGSDITQQFGHLFILNRDKKLVEIKGLEDYFSDNPIYSFSHIENRKISVLRYKKMTSELEDEIDRILPKYYNKKYNIFVGNDPDNLYAYCSNFVFNIFLEASRNLNIDEIELVKNKYPILPFNFLDSKELENIYLGEE</sequence>
<dbReference type="RefSeq" id="WP_012858980.1">
    <property type="nucleotide sequence ID" value="NC_013515.1"/>
</dbReference>
<organism evidence="1 2">
    <name type="scientific">Streptobacillus moniliformis (strain ATCC 14647 / DSM 12112 / NCTC 10651 / 9901)</name>
    <dbReference type="NCBI Taxonomy" id="519441"/>
    <lineage>
        <taxon>Bacteria</taxon>
        <taxon>Fusobacteriati</taxon>
        <taxon>Fusobacteriota</taxon>
        <taxon>Fusobacteriia</taxon>
        <taxon>Fusobacteriales</taxon>
        <taxon>Leptotrichiaceae</taxon>
        <taxon>Streptobacillus</taxon>
    </lineage>
</organism>
<dbReference type="AlphaFoldDB" id="D1AYQ5"/>
<gene>
    <name evidence="1" type="ordered locus">Smon_0965</name>
</gene>
<accession>D1AYQ5</accession>
<protein>
    <recommendedName>
        <fullName evidence="3">Peptidoglycan peptidase</fullName>
    </recommendedName>
</protein>
<dbReference type="Proteomes" id="UP000002072">
    <property type="component" value="Chromosome"/>
</dbReference>
<evidence type="ECO:0000313" key="1">
    <source>
        <dbReference type="EMBL" id="ACZ01431.1"/>
    </source>
</evidence>
<dbReference type="Gene3D" id="3.90.1720.10">
    <property type="entry name" value="endopeptidase domain like (from Nostoc punctiforme)"/>
    <property type="match status" value="1"/>
</dbReference>
<dbReference type="STRING" id="519441.Smon_0965"/>
<dbReference type="KEGG" id="smf:Smon_0965"/>
<dbReference type="OrthoDB" id="8455915at2"/>